<evidence type="ECO:0000313" key="1">
    <source>
        <dbReference type="EMBL" id="OTG09020.1"/>
    </source>
</evidence>
<dbReference type="EMBL" id="CM007900">
    <property type="protein sequence ID" value="OTG09020.1"/>
    <property type="molecule type" value="Genomic_DNA"/>
</dbReference>
<accession>A0A251TD11</accession>
<keyword evidence="2" id="KW-1185">Reference proteome</keyword>
<evidence type="ECO:0000313" key="2">
    <source>
        <dbReference type="Proteomes" id="UP000215914"/>
    </source>
</evidence>
<proteinExistence type="predicted"/>
<gene>
    <name evidence="1" type="ORF">HannXRQ_Chr11g0348241</name>
</gene>
<name>A0A251TD11_HELAN</name>
<organism evidence="1 2">
    <name type="scientific">Helianthus annuus</name>
    <name type="common">Common sunflower</name>
    <dbReference type="NCBI Taxonomy" id="4232"/>
    <lineage>
        <taxon>Eukaryota</taxon>
        <taxon>Viridiplantae</taxon>
        <taxon>Streptophyta</taxon>
        <taxon>Embryophyta</taxon>
        <taxon>Tracheophyta</taxon>
        <taxon>Spermatophyta</taxon>
        <taxon>Magnoliopsida</taxon>
        <taxon>eudicotyledons</taxon>
        <taxon>Gunneridae</taxon>
        <taxon>Pentapetalae</taxon>
        <taxon>asterids</taxon>
        <taxon>campanulids</taxon>
        <taxon>Asterales</taxon>
        <taxon>Asteraceae</taxon>
        <taxon>Asteroideae</taxon>
        <taxon>Heliantheae alliance</taxon>
        <taxon>Heliantheae</taxon>
        <taxon>Helianthus</taxon>
    </lineage>
</organism>
<dbReference type="AlphaFoldDB" id="A0A251TD11"/>
<reference evidence="2" key="1">
    <citation type="journal article" date="2017" name="Nature">
        <title>The sunflower genome provides insights into oil metabolism, flowering and Asterid evolution.</title>
        <authorList>
            <person name="Badouin H."/>
            <person name="Gouzy J."/>
            <person name="Grassa C.J."/>
            <person name="Murat F."/>
            <person name="Staton S.E."/>
            <person name="Cottret L."/>
            <person name="Lelandais-Briere C."/>
            <person name="Owens G.L."/>
            <person name="Carrere S."/>
            <person name="Mayjonade B."/>
            <person name="Legrand L."/>
            <person name="Gill N."/>
            <person name="Kane N.C."/>
            <person name="Bowers J.E."/>
            <person name="Hubner S."/>
            <person name="Bellec A."/>
            <person name="Berard A."/>
            <person name="Berges H."/>
            <person name="Blanchet N."/>
            <person name="Boniface M.C."/>
            <person name="Brunel D."/>
            <person name="Catrice O."/>
            <person name="Chaidir N."/>
            <person name="Claudel C."/>
            <person name="Donnadieu C."/>
            <person name="Faraut T."/>
            <person name="Fievet G."/>
            <person name="Helmstetter N."/>
            <person name="King M."/>
            <person name="Knapp S.J."/>
            <person name="Lai Z."/>
            <person name="Le Paslier M.C."/>
            <person name="Lippi Y."/>
            <person name="Lorenzon L."/>
            <person name="Mandel J.R."/>
            <person name="Marage G."/>
            <person name="Marchand G."/>
            <person name="Marquand E."/>
            <person name="Bret-Mestries E."/>
            <person name="Morien E."/>
            <person name="Nambeesan S."/>
            <person name="Nguyen T."/>
            <person name="Pegot-Espagnet P."/>
            <person name="Pouilly N."/>
            <person name="Raftis F."/>
            <person name="Sallet E."/>
            <person name="Schiex T."/>
            <person name="Thomas J."/>
            <person name="Vandecasteele C."/>
            <person name="Vares D."/>
            <person name="Vear F."/>
            <person name="Vautrin S."/>
            <person name="Crespi M."/>
            <person name="Mangin B."/>
            <person name="Burke J.M."/>
            <person name="Salse J."/>
            <person name="Munos S."/>
            <person name="Vincourt P."/>
            <person name="Rieseberg L.H."/>
            <person name="Langlade N.B."/>
        </authorList>
    </citation>
    <scope>NUCLEOTIDE SEQUENCE [LARGE SCALE GENOMIC DNA]</scope>
    <source>
        <strain evidence="2">cv. SF193</strain>
    </source>
</reference>
<sequence length="66" mass="7703">MKKKGKKKELWIGAESVINGSVKVRRRRRIRRRRRRRRKAIITTAVAAAAATAIRSPIGDEWFTWS</sequence>
<dbReference type="Proteomes" id="UP000215914">
    <property type="component" value="Chromosome 11"/>
</dbReference>
<dbReference type="InParanoid" id="A0A251TD11"/>
<protein>
    <submittedName>
        <fullName evidence="1">Uncharacterized protein</fullName>
    </submittedName>
</protein>